<dbReference type="EMBL" id="NHYE01005272">
    <property type="protein sequence ID" value="PPQ75300.1"/>
    <property type="molecule type" value="Genomic_DNA"/>
</dbReference>
<comment type="caution">
    <text evidence="1">The sequence shown here is derived from an EMBL/GenBank/DDBJ whole genome shotgun (WGS) entry which is preliminary data.</text>
</comment>
<accession>A0A409W9Z6</accession>
<dbReference type="Proteomes" id="UP000284706">
    <property type="component" value="Unassembled WGS sequence"/>
</dbReference>
<reference evidence="1 2" key="1">
    <citation type="journal article" date="2018" name="Evol. Lett.">
        <title>Horizontal gene cluster transfer increased hallucinogenic mushroom diversity.</title>
        <authorList>
            <person name="Reynolds H.T."/>
            <person name="Vijayakumar V."/>
            <person name="Gluck-Thaler E."/>
            <person name="Korotkin H.B."/>
            <person name="Matheny P.B."/>
            <person name="Slot J.C."/>
        </authorList>
    </citation>
    <scope>NUCLEOTIDE SEQUENCE [LARGE SCALE GENOMIC DNA]</scope>
    <source>
        <strain evidence="1 2">SRW20</strain>
    </source>
</reference>
<dbReference type="AlphaFoldDB" id="A0A409W9Z6"/>
<evidence type="ECO:0000313" key="1">
    <source>
        <dbReference type="EMBL" id="PPQ75300.1"/>
    </source>
</evidence>
<proteinExistence type="predicted"/>
<gene>
    <name evidence="1" type="ORF">CVT26_015244</name>
</gene>
<organism evidence="1 2">
    <name type="scientific">Gymnopilus dilepis</name>
    <dbReference type="NCBI Taxonomy" id="231916"/>
    <lineage>
        <taxon>Eukaryota</taxon>
        <taxon>Fungi</taxon>
        <taxon>Dikarya</taxon>
        <taxon>Basidiomycota</taxon>
        <taxon>Agaricomycotina</taxon>
        <taxon>Agaricomycetes</taxon>
        <taxon>Agaricomycetidae</taxon>
        <taxon>Agaricales</taxon>
        <taxon>Agaricineae</taxon>
        <taxon>Hymenogastraceae</taxon>
        <taxon>Gymnopilus</taxon>
    </lineage>
</organism>
<evidence type="ECO:0000313" key="2">
    <source>
        <dbReference type="Proteomes" id="UP000284706"/>
    </source>
</evidence>
<dbReference type="InParanoid" id="A0A409W9Z6"/>
<dbReference type="OrthoDB" id="3060280at2759"/>
<protein>
    <recommendedName>
        <fullName evidence="3">F-box domain-containing protein</fullName>
    </recommendedName>
</protein>
<name>A0A409W9Z6_9AGAR</name>
<evidence type="ECO:0008006" key="3">
    <source>
        <dbReference type="Google" id="ProtNLM"/>
    </source>
</evidence>
<keyword evidence="2" id="KW-1185">Reference proteome</keyword>
<sequence length="350" mass="39974">MALLMDVPVEILFYLGGFLPRSAIIALLRTCRHFLLVFAVDLYSNVEVSGVQGRKLALSVLTSRHVDYAGLIKRLFFHGVDSTDHLYLTYPLIVDAISIMNRVEKLTLVIPGGHASYFYSLMDRQGLLRLTKPPLAMALQALTDNPPSSRYNLPRLSELEVDGDHRLARLTMNRRINHLTIRELMTLGTLSEVTSWMPGEYLHTLNIQLIISTTMELLLGLYGVSDCCPNLHRFEAETGMFNALEITEAFSTFPVLFPNLRDFWLNRHHFLPPVFGTPAHECFVLQQRHLSKATEHLRFLTSLRFGLVDWTGHDGGTGRKWRSEYFRKEITVGPQWEGYSGEYSCLFLKE</sequence>